<feature type="non-terminal residue" evidence="2">
    <location>
        <position position="99"/>
    </location>
</feature>
<reference evidence="2 3" key="1">
    <citation type="submission" date="2020-04" db="EMBL/GenBank/DDBJ databases">
        <title>Perkinsus olseni comparative genomics.</title>
        <authorList>
            <person name="Bogema D.R."/>
        </authorList>
    </citation>
    <scope>NUCLEOTIDE SEQUENCE [LARGE SCALE GENOMIC DNA]</scope>
    <source>
        <strain evidence="2 3">ATCC PRA-207</strain>
    </source>
</reference>
<evidence type="ECO:0000313" key="2">
    <source>
        <dbReference type="EMBL" id="KAF4700276.1"/>
    </source>
</evidence>
<evidence type="ECO:0000259" key="1">
    <source>
        <dbReference type="Pfam" id="PF00326"/>
    </source>
</evidence>
<dbReference type="Gene3D" id="3.40.50.1820">
    <property type="entry name" value="alpha/beta hydrolase"/>
    <property type="match status" value="1"/>
</dbReference>
<dbReference type="Pfam" id="PF00326">
    <property type="entry name" value="Peptidase_S9"/>
    <property type="match status" value="1"/>
</dbReference>
<sequence>STGKSKAAMHRLPEIYLFHGDADVTVPIESSVQFKKALQYCGVQHVTFKVLPGCGHSDPIVECPIRGGKDPLIEQVTSAGVFAAVTSRFIPSVGADRLR</sequence>
<dbReference type="SUPFAM" id="SSF53474">
    <property type="entry name" value="alpha/beta-Hydrolases"/>
    <property type="match status" value="1"/>
</dbReference>
<gene>
    <name evidence="2" type="ORF">FOZ63_017709</name>
</gene>
<protein>
    <recommendedName>
        <fullName evidence="1">Peptidase S9 prolyl oligopeptidase catalytic domain-containing protein</fullName>
    </recommendedName>
</protein>
<dbReference type="Proteomes" id="UP000553632">
    <property type="component" value="Unassembled WGS sequence"/>
</dbReference>
<dbReference type="GO" id="GO:0008236">
    <property type="term" value="F:serine-type peptidase activity"/>
    <property type="evidence" value="ECO:0007669"/>
    <property type="project" value="InterPro"/>
</dbReference>
<dbReference type="InterPro" id="IPR001375">
    <property type="entry name" value="Peptidase_S9_cat"/>
</dbReference>
<dbReference type="GO" id="GO:0006508">
    <property type="term" value="P:proteolysis"/>
    <property type="evidence" value="ECO:0007669"/>
    <property type="project" value="InterPro"/>
</dbReference>
<keyword evidence="3" id="KW-1185">Reference proteome</keyword>
<dbReference type="InterPro" id="IPR029058">
    <property type="entry name" value="AB_hydrolase_fold"/>
</dbReference>
<name>A0A7J6PXC8_PEROL</name>
<dbReference type="EMBL" id="JABANO010037382">
    <property type="protein sequence ID" value="KAF4700276.1"/>
    <property type="molecule type" value="Genomic_DNA"/>
</dbReference>
<dbReference type="AlphaFoldDB" id="A0A7J6PXC8"/>
<organism evidence="2 3">
    <name type="scientific">Perkinsus olseni</name>
    <name type="common">Perkinsus atlanticus</name>
    <dbReference type="NCBI Taxonomy" id="32597"/>
    <lineage>
        <taxon>Eukaryota</taxon>
        <taxon>Sar</taxon>
        <taxon>Alveolata</taxon>
        <taxon>Perkinsozoa</taxon>
        <taxon>Perkinsea</taxon>
        <taxon>Perkinsida</taxon>
        <taxon>Perkinsidae</taxon>
        <taxon>Perkinsus</taxon>
    </lineage>
</organism>
<feature type="domain" description="Peptidase S9 prolyl oligopeptidase catalytic" evidence="1">
    <location>
        <begin position="12"/>
        <end position="57"/>
    </location>
</feature>
<proteinExistence type="predicted"/>
<accession>A0A7J6PXC8</accession>
<comment type="caution">
    <text evidence="2">The sequence shown here is derived from an EMBL/GenBank/DDBJ whole genome shotgun (WGS) entry which is preliminary data.</text>
</comment>
<evidence type="ECO:0000313" key="3">
    <source>
        <dbReference type="Proteomes" id="UP000553632"/>
    </source>
</evidence>